<keyword evidence="1" id="KW-0812">Transmembrane</keyword>
<protein>
    <submittedName>
        <fullName evidence="2">Uncharacterized protein</fullName>
    </submittedName>
</protein>
<evidence type="ECO:0000256" key="1">
    <source>
        <dbReference type="SAM" id="Phobius"/>
    </source>
</evidence>
<proteinExistence type="predicted"/>
<dbReference type="EMBL" id="FNAB01000004">
    <property type="protein sequence ID" value="SDD38482.1"/>
    <property type="molecule type" value="Genomic_DNA"/>
</dbReference>
<organism evidence="2 3">
    <name type="scientific">Rhodococcus tukisamuensis</name>
    <dbReference type="NCBI Taxonomy" id="168276"/>
    <lineage>
        <taxon>Bacteria</taxon>
        <taxon>Bacillati</taxon>
        <taxon>Actinomycetota</taxon>
        <taxon>Actinomycetes</taxon>
        <taxon>Mycobacteriales</taxon>
        <taxon>Nocardiaceae</taxon>
        <taxon>Rhodococcus</taxon>
    </lineage>
</organism>
<reference evidence="2 3" key="1">
    <citation type="submission" date="2016-10" db="EMBL/GenBank/DDBJ databases">
        <authorList>
            <person name="de Groot N.N."/>
        </authorList>
    </citation>
    <scope>NUCLEOTIDE SEQUENCE [LARGE SCALE GENOMIC DNA]</scope>
    <source>
        <strain evidence="2 3">JCM 11308</strain>
    </source>
</reference>
<name>A0A1G6UAQ5_9NOCA</name>
<sequence length="53" mass="5349">MTLVGVLLLIIGTVGTIGSILFGALAVGQWAGAIAVLFVMVGVTGVLLIKPQR</sequence>
<dbReference type="STRING" id="168276.SAMN05444580_104131"/>
<keyword evidence="3" id="KW-1185">Reference proteome</keyword>
<dbReference type="Proteomes" id="UP000199417">
    <property type="component" value="Unassembled WGS sequence"/>
</dbReference>
<keyword evidence="1" id="KW-1133">Transmembrane helix</keyword>
<gene>
    <name evidence="2" type="ORF">SAMN05444580_104131</name>
</gene>
<feature type="transmembrane region" description="Helical" evidence="1">
    <location>
        <begin position="28"/>
        <end position="49"/>
    </location>
</feature>
<accession>A0A1G6UAQ5</accession>
<evidence type="ECO:0000313" key="2">
    <source>
        <dbReference type="EMBL" id="SDD38482.1"/>
    </source>
</evidence>
<dbReference type="RefSeq" id="WP_169888281.1">
    <property type="nucleotide sequence ID" value="NZ_FNAB01000004.1"/>
</dbReference>
<keyword evidence="1" id="KW-0472">Membrane</keyword>
<dbReference type="AlphaFoldDB" id="A0A1G6UAQ5"/>
<evidence type="ECO:0000313" key="3">
    <source>
        <dbReference type="Proteomes" id="UP000199417"/>
    </source>
</evidence>